<evidence type="ECO:0000256" key="2">
    <source>
        <dbReference type="ARBA" id="ARBA00022862"/>
    </source>
</evidence>
<evidence type="ECO:0000259" key="5">
    <source>
        <dbReference type="PROSITE" id="PS51352"/>
    </source>
</evidence>
<dbReference type="InterPro" id="IPR013766">
    <property type="entry name" value="Thioredoxin_domain"/>
</dbReference>
<name>A0ABW0BJT9_9ACTN</name>
<sequence length="162" mass="17794">MSGQGPTAGEGLPVGSVAPDFSLRDQFGQDVRLSEFRGRKAVALVFYPFAFSGVCTGEMAGIRQRLASFLTFDTEILAISCDPVYALRAWADQDGLNFPLLSDFWPHGEVTRAYGVFDEVRGAPRRSSYTVDKEGIVRWAVHNANPEGRDLDEHVARLQALA</sequence>
<dbReference type="CDD" id="cd03018">
    <property type="entry name" value="PRX_AhpE_like"/>
    <property type="match status" value="1"/>
</dbReference>
<dbReference type="Pfam" id="PF00578">
    <property type="entry name" value="AhpC-TSA"/>
    <property type="match status" value="1"/>
</dbReference>
<dbReference type="RefSeq" id="WP_378590088.1">
    <property type="nucleotide sequence ID" value="NZ_JBHSKD010000009.1"/>
</dbReference>
<keyword evidence="3" id="KW-0560">Oxidoreductase</keyword>
<comment type="caution">
    <text evidence="6">The sequence shown here is derived from an EMBL/GenBank/DDBJ whole genome shotgun (WGS) entry which is preliminary data.</text>
</comment>
<dbReference type="PIRSF" id="PIRSF000239">
    <property type="entry name" value="AHPC"/>
    <property type="match status" value="1"/>
</dbReference>
<evidence type="ECO:0000256" key="1">
    <source>
        <dbReference type="ARBA" id="ARBA00022559"/>
    </source>
</evidence>
<dbReference type="Gene3D" id="3.40.30.10">
    <property type="entry name" value="Glutaredoxin"/>
    <property type="match status" value="1"/>
</dbReference>
<evidence type="ECO:0000256" key="4">
    <source>
        <dbReference type="ARBA" id="ARBA00023284"/>
    </source>
</evidence>
<dbReference type="InterPro" id="IPR050455">
    <property type="entry name" value="Tpx_Peroxidase_subfamily"/>
</dbReference>
<dbReference type="InterPro" id="IPR036249">
    <property type="entry name" value="Thioredoxin-like_sf"/>
</dbReference>
<keyword evidence="2" id="KW-0049">Antioxidant</keyword>
<dbReference type="PROSITE" id="PS51352">
    <property type="entry name" value="THIOREDOXIN_2"/>
    <property type="match status" value="1"/>
</dbReference>
<protein>
    <submittedName>
        <fullName evidence="6">Peroxiredoxin</fullName>
    </submittedName>
</protein>
<reference evidence="7" key="1">
    <citation type="journal article" date="2019" name="Int. J. Syst. Evol. Microbiol.">
        <title>The Global Catalogue of Microorganisms (GCM) 10K type strain sequencing project: providing services to taxonomists for standard genome sequencing and annotation.</title>
        <authorList>
            <consortium name="The Broad Institute Genomics Platform"/>
            <consortium name="The Broad Institute Genome Sequencing Center for Infectious Disease"/>
            <person name="Wu L."/>
            <person name="Ma J."/>
        </authorList>
    </citation>
    <scope>NUCLEOTIDE SEQUENCE [LARGE SCALE GENOMIC DNA]</scope>
    <source>
        <strain evidence="7">DFY41</strain>
    </source>
</reference>
<keyword evidence="1" id="KW-0575">Peroxidase</keyword>
<evidence type="ECO:0000313" key="6">
    <source>
        <dbReference type="EMBL" id="MFC5177247.1"/>
    </source>
</evidence>
<keyword evidence="7" id="KW-1185">Reference proteome</keyword>
<keyword evidence="4" id="KW-0676">Redox-active center</keyword>
<evidence type="ECO:0000256" key="3">
    <source>
        <dbReference type="ARBA" id="ARBA00023002"/>
    </source>
</evidence>
<organism evidence="6 7">
    <name type="scientific">Nocardioides taihuensis</name>
    <dbReference type="NCBI Taxonomy" id="1835606"/>
    <lineage>
        <taxon>Bacteria</taxon>
        <taxon>Bacillati</taxon>
        <taxon>Actinomycetota</taxon>
        <taxon>Actinomycetes</taxon>
        <taxon>Propionibacteriales</taxon>
        <taxon>Nocardioidaceae</taxon>
        <taxon>Nocardioides</taxon>
    </lineage>
</organism>
<dbReference type="EMBL" id="JBHSKD010000009">
    <property type="protein sequence ID" value="MFC5177247.1"/>
    <property type="molecule type" value="Genomic_DNA"/>
</dbReference>
<evidence type="ECO:0000313" key="7">
    <source>
        <dbReference type="Proteomes" id="UP001596087"/>
    </source>
</evidence>
<dbReference type="Proteomes" id="UP001596087">
    <property type="component" value="Unassembled WGS sequence"/>
</dbReference>
<gene>
    <name evidence="6" type="ORF">ACFPGP_11230</name>
</gene>
<dbReference type="InterPro" id="IPR024706">
    <property type="entry name" value="Peroxiredoxin_AhpC-typ"/>
</dbReference>
<accession>A0ABW0BJT9</accession>
<proteinExistence type="predicted"/>
<feature type="domain" description="Thioredoxin" evidence="5">
    <location>
        <begin position="12"/>
        <end position="162"/>
    </location>
</feature>
<dbReference type="PANTHER" id="PTHR43110:SF1">
    <property type="entry name" value="THIOL PEROXIDASE"/>
    <property type="match status" value="1"/>
</dbReference>
<dbReference type="SUPFAM" id="SSF52833">
    <property type="entry name" value="Thioredoxin-like"/>
    <property type="match status" value="1"/>
</dbReference>
<dbReference type="InterPro" id="IPR000866">
    <property type="entry name" value="AhpC/TSA"/>
</dbReference>
<dbReference type="PANTHER" id="PTHR43110">
    <property type="entry name" value="THIOL PEROXIDASE"/>
    <property type="match status" value="1"/>
</dbReference>